<dbReference type="OrthoDB" id="629215at2"/>
<dbReference type="AlphaFoldDB" id="A0A5P2G7Q7"/>
<dbReference type="EMBL" id="CP044016">
    <property type="protein sequence ID" value="QES89962.1"/>
    <property type="molecule type" value="Genomic_DNA"/>
</dbReference>
<sequence length="371" mass="41918">MNLKEIIFFLFSFFTAISSYSQRSGPNRTFDSGSIIVVNDSVKRLTPLSKITFDLDSISTGEIAVEKMDPNAINSFFQYISNTKKTKGIKWISNKAYYNLAVLMARYKNYPLALKYFSLASAFDDASMSNEKFHNSFDSSFLEFPTEHFSEDSVEKNAAFVFGNDTILLRNKSRDVRSKTITNRKLLAPFKDDEEGLAYGIMLHLKQPEFGKRKQFGLINNVGHMFITLVKFEPNGKSVSRTFGFYPDKDNFLSATPLMPGTSSTFKNDSLHLWDETVGKFISYKQFKLIIKMVRQYSRKKYHLNKNNCTDFGLCIAAISGIEIQDTKGTWPLGHGNDPGDTGQSILEGKVTNAENSSKLFICTSPGDIKK</sequence>
<gene>
    <name evidence="1" type="ORF">E0W69_015275</name>
</gene>
<organism evidence="1 2">
    <name type="scientific">Rhizosphaericola mali</name>
    <dbReference type="NCBI Taxonomy" id="2545455"/>
    <lineage>
        <taxon>Bacteria</taxon>
        <taxon>Pseudomonadati</taxon>
        <taxon>Bacteroidota</taxon>
        <taxon>Chitinophagia</taxon>
        <taxon>Chitinophagales</taxon>
        <taxon>Chitinophagaceae</taxon>
        <taxon>Rhizosphaericola</taxon>
    </lineage>
</organism>
<name>A0A5P2G7Q7_9BACT</name>
<proteinExistence type="predicted"/>
<dbReference type="Proteomes" id="UP000292424">
    <property type="component" value="Chromosome"/>
</dbReference>
<keyword evidence="2" id="KW-1185">Reference proteome</keyword>
<reference evidence="1 2" key="1">
    <citation type="submission" date="2019-09" db="EMBL/GenBank/DDBJ databases">
        <title>Complete genome sequence of Arachidicoccus sp. B3-10 isolated from apple orchard soil.</title>
        <authorList>
            <person name="Kim H.S."/>
            <person name="Han K.-I."/>
            <person name="Suh M.K."/>
            <person name="Lee K.C."/>
            <person name="Eom M.K."/>
            <person name="Kim J.-S."/>
            <person name="Kang S.W."/>
            <person name="Sin Y."/>
            <person name="Lee J.-S."/>
        </authorList>
    </citation>
    <scope>NUCLEOTIDE SEQUENCE [LARGE SCALE GENOMIC DNA]</scope>
    <source>
        <strain evidence="1 2">B3-10</strain>
    </source>
</reference>
<protein>
    <submittedName>
        <fullName evidence="1">Uncharacterized protein</fullName>
    </submittedName>
</protein>
<dbReference type="RefSeq" id="WP_131330918.1">
    <property type="nucleotide sequence ID" value="NZ_CP044016.1"/>
</dbReference>
<evidence type="ECO:0000313" key="2">
    <source>
        <dbReference type="Proteomes" id="UP000292424"/>
    </source>
</evidence>
<evidence type="ECO:0000313" key="1">
    <source>
        <dbReference type="EMBL" id="QES89962.1"/>
    </source>
</evidence>
<dbReference type="KEGG" id="arac:E0W69_015275"/>
<accession>A0A5P2G7Q7</accession>